<name>A0AAQ4E0N9_AMBAM</name>
<comment type="caution">
    <text evidence="1">The sequence shown here is derived from an EMBL/GenBank/DDBJ whole genome shotgun (WGS) entry which is preliminary data.</text>
</comment>
<organism evidence="1 2">
    <name type="scientific">Amblyomma americanum</name>
    <name type="common">Lone star tick</name>
    <dbReference type="NCBI Taxonomy" id="6943"/>
    <lineage>
        <taxon>Eukaryota</taxon>
        <taxon>Metazoa</taxon>
        <taxon>Ecdysozoa</taxon>
        <taxon>Arthropoda</taxon>
        <taxon>Chelicerata</taxon>
        <taxon>Arachnida</taxon>
        <taxon>Acari</taxon>
        <taxon>Parasitiformes</taxon>
        <taxon>Ixodida</taxon>
        <taxon>Ixodoidea</taxon>
        <taxon>Ixodidae</taxon>
        <taxon>Amblyomminae</taxon>
        <taxon>Amblyomma</taxon>
    </lineage>
</organism>
<keyword evidence="2" id="KW-1185">Reference proteome</keyword>
<dbReference type="EMBL" id="JARKHS020024246">
    <property type="protein sequence ID" value="KAK8768279.1"/>
    <property type="molecule type" value="Genomic_DNA"/>
</dbReference>
<sequence>MQNGCVFTAVFKYPGQSDLPGGDENFYPLGFGQFDAHQQYFLQLLLHKRNVLVVKNFQDNIGTELLRRENQDLYGFHVLQFVRENDNLKMFMDGELLIPEHTVQGGAEVDEWVVFSTDLQPVKSPYAITEVHYTMDDVASVLEVSQPS</sequence>
<evidence type="ECO:0000313" key="2">
    <source>
        <dbReference type="Proteomes" id="UP001321473"/>
    </source>
</evidence>
<dbReference type="Proteomes" id="UP001321473">
    <property type="component" value="Unassembled WGS sequence"/>
</dbReference>
<proteinExistence type="predicted"/>
<reference evidence="1 2" key="1">
    <citation type="journal article" date="2023" name="Arcadia Sci">
        <title>De novo assembly of a long-read Amblyomma americanum tick genome.</title>
        <authorList>
            <person name="Chou S."/>
            <person name="Poskanzer K.E."/>
            <person name="Rollins M."/>
            <person name="Thuy-Boun P.S."/>
        </authorList>
    </citation>
    <scope>NUCLEOTIDE SEQUENCE [LARGE SCALE GENOMIC DNA]</scope>
    <source>
        <strain evidence="1">F_SG_1</strain>
        <tissue evidence="1">Salivary glands</tissue>
    </source>
</reference>
<protein>
    <submittedName>
        <fullName evidence="1">Uncharacterized protein</fullName>
    </submittedName>
</protein>
<gene>
    <name evidence="1" type="ORF">V5799_015255</name>
</gene>
<evidence type="ECO:0000313" key="1">
    <source>
        <dbReference type="EMBL" id="KAK8768279.1"/>
    </source>
</evidence>
<dbReference type="AlphaFoldDB" id="A0AAQ4E0N9"/>
<accession>A0AAQ4E0N9</accession>